<reference evidence="5 6" key="1">
    <citation type="submission" date="2020-07" db="EMBL/GenBank/DDBJ databases">
        <title>Sequencing the genomes of 1000 actinobacteria strains.</title>
        <authorList>
            <person name="Klenk H.-P."/>
        </authorList>
    </citation>
    <scope>NUCLEOTIDE SEQUENCE [LARGE SCALE GENOMIC DNA]</scope>
    <source>
        <strain evidence="5 6">DSM 45772</strain>
    </source>
</reference>
<dbReference type="InterPro" id="IPR036390">
    <property type="entry name" value="WH_DNA-bd_sf"/>
</dbReference>
<proteinExistence type="predicted"/>
<sequence length="192" mass="21307">MAVSEVASRVAAVLLHLAHRFGYQEAGTLRIRAVLSHDEIAELAGASHEVGRKALEDFVARGWLLVDKKSLVVLEPDRLRRHSRRAVSGDLQVGSSVGHDDRHRAAPVRAMSRERKVEPIAASTWVSIPCLPTMTRSISHRSAAGEELLERAHRARAESVRLGLEAVGSRQRSREICTGSIRVRDGTFRRWT</sequence>
<evidence type="ECO:0000256" key="3">
    <source>
        <dbReference type="ARBA" id="ARBA00023163"/>
    </source>
</evidence>
<accession>A0A7Y9E210</accession>
<evidence type="ECO:0000256" key="2">
    <source>
        <dbReference type="ARBA" id="ARBA00023125"/>
    </source>
</evidence>
<dbReference type="AlphaFoldDB" id="A0A7Y9E210"/>
<evidence type="ECO:0000313" key="6">
    <source>
        <dbReference type="Proteomes" id="UP000535890"/>
    </source>
</evidence>
<dbReference type="GO" id="GO:0006355">
    <property type="term" value="P:regulation of DNA-templated transcription"/>
    <property type="evidence" value="ECO:0007669"/>
    <property type="project" value="InterPro"/>
</dbReference>
<evidence type="ECO:0000313" key="5">
    <source>
        <dbReference type="EMBL" id="NYD39799.1"/>
    </source>
</evidence>
<name>A0A7Y9E210_9PSEU</name>
<dbReference type="Proteomes" id="UP000535890">
    <property type="component" value="Unassembled WGS sequence"/>
</dbReference>
<dbReference type="GO" id="GO:0003677">
    <property type="term" value="F:DNA binding"/>
    <property type="evidence" value="ECO:0007669"/>
    <property type="project" value="UniProtKB-KW"/>
</dbReference>
<keyword evidence="6" id="KW-1185">Reference proteome</keyword>
<dbReference type="Gene3D" id="1.10.10.10">
    <property type="entry name" value="Winged helix-like DNA-binding domain superfamily/Winged helix DNA-binding domain"/>
    <property type="match status" value="1"/>
</dbReference>
<dbReference type="Pfam" id="PF13545">
    <property type="entry name" value="HTH_Crp_2"/>
    <property type="match status" value="1"/>
</dbReference>
<keyword evidence="3" id="KW-0804">Transcription</keyword>
<evidence type="ECO:0000259" key="4">
    <source>
        <dbReference type="PROSITE" id="PS51063"/>
    </source>
</evidence>
<organism evidence="5 6">
    <name type="scientific">Actinomycetospora corticicola</name>
    <dbReference type="NCBI Taxonomy" id="663602"/>
    <lineage>
        <taxon>Bacteria</taxon>
        <taxon>Bacillati</taxon>
        <taxon>Actinomycetota</taxon>
        <taxon>Actinomycetes</taxon>
        <taxon>Pseudonocardiales</taxon>
        <taxon>Pseudonocardiaceae</taxon>
        <taxon>Actinomycetospora</taxon>
    </lineage>
</organism>
<keyword evidence="2" id="KW-0238">DNA-binding</keyword>
<comment type="caution">
    <text evidence="5">The sequence shown here is derived from an EMBL/GenBank/DDBJ whole genome shotgun (WGS) entry which is preliminary data.</text>
</comment>
<dbReference type="FunFam" id="1.10.10.10:FF:000019">
    <property type="entry name" value="Crp/Fnr family transcriptional regulator"/>
    <property type="match status" value="1"/>
</dbReference>
<keyword evidence="1" id="KW-0805">Transcription regulation</keyword>
<dbReference type="InterPro" id="IPR036388">
    <property type="entry name" value="WH-like_DNA-bd_sf"/>
</dbReference>
<dbReference type="RefSeq" id="WP_246326724.1">
    <property type="nucleotide sequence ID" value="NZ_BAABHP010000002.1"/>
</dbReference>
<dbReference type="SUPFAM" id="SSF46785">
    <property type="entry name" value="Winged helix' DNA-binding domain"/>
    <property type="match status" value="1"/>
</dbReference>
<dbReference type="EMBL" id="JACCBN010000001">
    <property type="protein sequence ID" value="NYD39799.1"/>
    <property type="molecule type" value="Genomic_DNA"/>
</dbReference>
<protein>
    <recommendedName>
        <fullName evidence="4">HTH crp-type domain-containing protein</fullName>
    </recommendedName>
</protein>
<gene>
    <name evidence="5" type="ORF">BJ983_005901</name>
</gene>
<evidence type="ECO:0000256" key="1">
    <source>
        <dbReference type="ARBA" id="ARBA00023015"/>
    </source>
</evidence>
<feature type="domain" description="HTH crp-type" evidence="4">
    <location>
        <begin position="4"/>
        <end position="77"/>
    </location>
</feature>
<dbReference type="InterPro" id="IPR012318">
    <property type="entry name" value="HTH_CRP"/>
</dbReference>
<dbReference type="PROSITE" id="PS51063">
    <property type="entry name" value="HTH_CRP_2"/>
    <property type="match status" value="1"/>
</dbReference>